<feature type="disulfide bond" evidence="7">
    <location>
        <begin position="340"/>
        <end position="388"/>
    </location>
</feature>
<dbReference type="PANTHER" id="PTHR47966:SF65">
    <property type="entry name" value="ASPARTIC-TYPE ENDOPEPTIDASE"/>
    <property type="match status" value="1"/>
</dbReference>
<dbReference type="Pfam" id="PF00026">
    <property type="entry name" value="Asp"/>
    <property type="match status" value="1"/>
</dbReference>
<proteinExistence type="inferred from homology"/>
<protein>
    <recommendedName>
        <fullName evidence="11">Peptidase A1 domain-containing protein</fullName>
    </recommendedName>
</protein>
<dbReference type="PANTHER" id="PTHR47966">
    <property type="entry name" value="BETA-SITE APP-CLEAVING ENZYME, ISOFORM A-RELATED"/>
    <property type="match status" value="1"/>
</dbReference>
<evidence type="ECO:0000256" key="4">
    <source>
        <dbReference type="ARBA" id="ARBA00022750"/>
    </source>
</evidence>
<feature type="signal peptide" evidence="10">
    <location>
        <begin position="1"/>
        <end position="16"/>
    </location>
</feature>
<feature type="transmembrane region" description="Helical" evidence="9">
    <location>
        <begin position="522"/>
        <end position="542"/>
    </location>
</feature>
<dbReference type="InterPro" id="IPR001461">
    <property type="entry name" value="Aspartic_peptidase_A1"/>
</dbReference>
<dbReference type="Proteomes" id="UP000016933">
    <property type="component" value="Unassembled WGS sequence"/>
</dbReference>
<keyword evidence="9" id="KW-1133">Transmembrane helix</keyword>
<gene>
    <name evidence="12" type="ORF">DOTSEDRAFT_87444</name>
</gene>
<dbReference type="InterPro" id="IPR033876">
    <property type="entry name" value="SAP-like"/>
</dbReference>
<feature type="active site" evidence="6">
    <location>
        <position position="309"/>
    </location>
</feature>
<evidence type="ECO:0000256" key="3">
    <source>
        <dbReference type="ARBA" id="ARBA00022729"/>
    </source>
</evidence>
<sequence length="543" mass="55665">MKSTTLTPLLLASASALPEISISKRDRHSNGRTNVFARAVAATDFDKRQTAGTVSTNVFDVLSWSAGGAYYANITVGMPPQDQTVIIDTGSSDLYFDATGATSCELPSSNAHSCQGGTYNKSASSSYKQVEAAPAFNTSFGDGSTATGPYGSDVVGVGDVQVSPAQFGVAEEVDSTTGFAIGLLGLGYSTNEGVTDPRNYYQNLPEVLREAGVIKSRLYSVYLNDARAYTGTVLFGGIDRSKYTGELATVDLIPAVDGDQIADTVNQFITTITAANLTVSGQTEELWSGGSPGVEAYDQGDASLPVLLDTGSTAFSVSNQIYSALLRKFTYVRSDGTVSCKYASSGDSISLEFGGKVTVKVDAGSFIVPLINSTTRQQVQLSNGDDACLFLIQPSSVDEIGFGIAGDAVLRSMYVVFDLDNGQASIAQAALNSTASPDIVTVGAGPTGVAAAVSNVVTAASNTFSIAPGVTTATNSYVASTVTAVGQATGAGAIPSGAQQATSGSHTSKGAAAGLVIPKSDWTAMCVAGTWIACIALGFGVMM</sequence>
<dbReference type="PROSITE" id="PS00141">
    <property type="entry name" value="ASP_PROTEASE"/>
    <property type="match status" value="2"/>
</dbReference>
<dbReference type="InterPro" id="IPR021109">
    <property type="entry name" value="Peptidase_aspartic_dom_sf"/>
</dbReference>
<organism evidence="12 13">
    <name type="scientific">Dothistroma septosporum (strain NZE10 / CBS 128990)</name>
    <name type="common">Red band needle blight fungus</name>
    <name type="synonym">Mycosphaerella pini</name>
    <dbReference type="NCBI Taxonomy" id="675120"/>
    <lineage>
        <taxon>Eukaryota</taxon>
        <taxon>Fungi</taxon>
        <taxon>Dikarya</taxon>
        <taxon>Ascomycota</taxon>
        <taxon>Pezizomycotina</taxon>
        <taxon>Dothideomycetes</taxon>
        <taxon>Dothideomycetidae</taxon>
        <taxon>Mycosphaerellales</taxon>
        <taxon>Mycosphaerellaceae</taxon>
        <taxon>Dothistroma</taxon>
    </lineage>
</organism>
<keyword evidence="9" id="KW-0472">Membrane</keyword>
<dbReference type="InterPro" id="IPR033121">
    <property type="entry name" value="PEPTIDASE_A1"/>
</dbReference>
<keyword evidence="4 8" id="KW-0064">Aspartyl protease</keyword>
<evidence type="ECO:0000313" key="12">
    <source>
        <dbReference type="EMBL" id="EME44964.1"/>
    </source>
</evidence>
<evidence type="ECO:0000256" key="1">
    <source>
        <dbReference type="ARBA" id="ARBA00007447"/>
    </source>
</evidence>
<dbReference type="InterPro" id="IPR001969">
    <property type="entry name" value="Aspartic_peptidase_AS"/>
</dbReference>
<dbReference type="Gene3D" id="2.40.70.10">
    <property type="entry name" value="Acid Proteases"/>
    <property type="match status" value="2"/>
</dbReference>
<dbReference type="STRING" id="675120.N1PRB5"/>
<evidence type="ECO:0000256" key="7">
    <source>
        <dbReference type="PIRSR" id="PIRSR601461-2"/>
    </source>
</evidence>
<keyword evidence="9" id="KW-0812">Transmembrane</keyword>
<evidence type="ECO:0000256" key="8">
    <source>
        <dbReference type="RuleBase" id="RU000454"/>
    </source>
</evidence>
<evidence type="ECO:0000259" key="11">
    <source>
        <dbReference type="PROSITE" id="PS51767"/>
    </source>
</evidence>
<feature type="domain" description="Peptidase A1" evidence="11">
    <location>
        <begin position="70"/>
        <end position="427"/>
    </location>
</feature>
<dbReference type="GO" id="GO:0004190">
    <property type="term" value="F:aspartic-type endopeptidase activity"/>
    <property type="evidence" value="ECO:0007669"/>
    <property type="project" value="UniProtKB-KW"/>
</dbReference>
<evidence type="ECO:0000256" key="9">
    <source>
        <dbReference type="SAM" id="Phobius"/>
    </source>
</evidence>
<dbReference type="HOGENOM" id="CLU_013253_9_3_1"/>
<dbReference type="GO" id="GO:0006508">
    <property type="term" value="P:proteolysis"/>
    <property type="evidence" value="ECO:0007669"/>
    <property type="project" value="UniProtKB-KW"/>
</dbReference>
<reference evidence="13" key="1">
    <citation type="journal article" date="2012" name="PLoS Genet.">
        <title>The genomes of the fungal plant pathogens Cladosporium fulvum and Dothistroma septosporum reveal adaptation to different hosts and lifestyles but also signatures of common ancestry.</title>
        <authorList>
            <person name="de Wit P.J.G.M."/>
            <person name="van der Burgt A."/>
            <person name="Oekmen B."/>
            <person name="Stergiopoulos I."/>
            <person name="Abd-Elsalam K.A."/>
            <person name="Aerts A.L."/>
            <person name="Bahkali A.H."/>
            <person name="Beenen H.G."/>
            <person name="Chettri P."/>
            <person name="Cox M.P."/>
            <person name="Datema E."/>
            <person name="de Vries R.P."/>
            <person name="Dhillon B."/>
            <person name="Ganley A.R."/>
            <person name="Griffiths S.A."/>
            <person name="Guo Y."/>
            <person name="Hamelin R.C."/>
            <person name="Henrissat B."/>
            <person name="Kabir M.S."/>
            <person name="Jashni M.K."/>
            <person name="Kema G."/>
            <person name="Klaubauf S."/>
            <person name="Lapidus A."/>
            <person name="Levasseur A."/>
            <person name="Lindquist E."/>
            <person name="Mehrabi R."/>
            <person name="Ohm R.A."/>
            <person name="Owen T.J."/>
            <person name="Salamov A."/>
            <person name="Schwelm A."/>
            <person name="Schijlen E."/>
            <person name="Sun H."/>
            <person name="van den Burg H.A."/>
            <person name="van Ham R.C.H.J."/>
            <person name="Zhang S."/>
            <person name="Goodwin S.B."/>
            <person name="Grigoriev I.V."/>
            <person name="Collemare J."/>
            <person name="Bradshaw R.E."/>
        </authorList>
    </citation>
    <scope>NUCLEOTIDE SEQUENCE [LARGE SCALE GENOMIC DNA]</scope>
    <source>
        <strain evidence="13">NZE10 / CBS 128990</strain>
    </source>
</reference>
<accession>N1PRB5</accession>
<keyword evidence="5 8" id="KW-0378">Hydrolase</keyword>
<evidence type="ECO:0000256" key="5">
    <source>
        <dbReference type="ARBA" id="ARBA00022801"/>
    </source>
</evidence>
<evidence type="ECO:0000256" key="2">
    <source>
        <dbReference type="ARBA" id="ARBA00022670"/>
    </source>
</evidence>
<keyword evidence="3 10" id="KW-0732">Signal</keyword>
<dbReference type="AlphaFoldDB" id="N1PRB5"/>
<comment type="similarity">
    <text evidence="1 8">Belongs to the peptidase A1 family.</text>
</comment>
<name>N1PRB5_DOTSN</name>
<dbReference type="SUPFAM" id="SSF50630">
    <property type="entry name" value="Acid proteases"/>
    <property type="match status" value="1"/>
</dbReference>
<dbReference type="PROSITE" id="PS51767">
    <property type="entry name" value="PEPTIDASE_A1"/>
    <property type="match status" value="1"/>
</dbReference>
<reference evidence="12 13" key="2">
    <citation type="journal article" date="2012" name="PLoS Pathog.">
        <title>Diverse lifestyles and strategies of plant pathogenesis encoded in the genomes of eighteen Dothideomycetes fungi.</title>
        <authorList>
            <person name="Ohm R.A."/>
            <person name="Feau N."/>
            <person name="Henrissat B."/>
            <person name="Schoch C.L."/>
            <person name="Horwitz B.A."/>
            <person name="Barry K.W."/>
            <person name="Condon B.J."/>
            <person name="Copeland A.C."/>
            <person name="Dhillon B."/>
            <person name="Glaser F."/>
            <person name="Hesse C.N."/>
            <person name="Kosti I."/>
            <person name="LaButti K."/>
            <person name="Lindquist E.A."/>
            <person name="Lucas S."/>
            <person name="Salamov A.A."/>
            <person name="Bradshaw R.E."/>
            <person name="Ciuffetti L."/>
            <person name="Hamelin R.C."/>
            <person name="Kema G.H.J."/>
            <person name="Lawrence C."/>
            <person name="Scott J.A."/>
            <person name="Spatafora J.W."/>
            <person name="Turgeon B.G."/>
            <person name="de Wit P.J.G.M."/>
            <person name="Zhong S."/>
            <person name="Goodwin S.B."/>
            <person name="Grigoriev I.V."/>
        </authorList>
    </citation>
    <scope>NUCLEOTIDE SEQUENCE [LARGE SCALE GENOMIC DNA]</scope>
    <source>
        <strain evidence="13">NZE10 / CBS 128990</strain>
    </source>
</reference>
<evidence type="ECO:0000256" key="6">
    <source>
        <dbReference type="PIRSR" id="PIRSR601461-1"/>
    </source>
</evidence>
<dbReference type="OMA" id="KRWAILP"/>
<dbReference type="eggNOG" id="KOG1339">
    <property type="taxonomic scope" value="Eukaryota"/>
</dbReference>
<feature type="active site" evidence="6">
    <location>
        <position position="88"/>
    </location>
</feature>
<keyword evidence="13" id="KW-1185">Reference proteome</keyword>
<evidence type="ECO:0000256" key="10">
    <source>
        <dbReference type="SAM" id="SignalP"/>
    </source>
</evidence>
<dbReference type="PRINTS" id="PR00792">
    <property type="entry name" value="PEPSIN"/>
</dbReference>
<dbReference type="CDD" id="cd05474">
    <property type="entry name" value="SAP_like"/>
    <property type="match status" value="1"/>
</dbReference>
<feature type="chain" id="PRO_5004109541" description="Peptidase A1 domain-containing protein" evidence="10">
    <location>
        <begin position="17"/>
        <end position="543"/>
    </location>
</feature>
<keyword evidence="7" id="KW-1015">Disulfide bond</keyword>
<evidence type="ECO:0000313" key="13">
    <source>
        <dbReference type="Proteomes" id="UP000016933"/>
    </source>
</evidence>
<dbReference type="OrthoDB" id="771136at2759"/>
<dbReference type="EMBL" id="KB446538">
    <property type="protein sequence ID" value="EME44964.1"/>
    <property type="molecule type" value="Genomic_DNA"/>
</dbReference>
<keyword evidence="2 8" id="KW-0645">Protease</keyword>